<dbReference type="InterPro" id="IPR018827">
    <property type="entry name" value="YTP1_C"/>
</dbReference>
<feature type="transmembrane region" description="Helical" evidence="2">
    <location>
        <begin position="66"/>
        <end position="89"/>
    </location>
</feature>
<dbReference type="PANTHER" id="PTHR31685">
    <property type="entry name" value="INTEGRAL MEMBRANE PROTEIN (AFU_ORTHOLOGUE AFUA_6G12730)-RELATED"/>
    <property type="match status" value="1"/>
</dbReference>
<feature type="transmembrane region" description="Helical" evidence="2">
    <location>
        <begin position="507"/>
        <end position="524"/>
    </location>
</feature>
<feature type="transmembrane region" description="Helical" evidence="2">
    <location>
        <begin position="435"/>
        <end position="453"/>
    </location>
</feature>
<dbReference type="CDD" id="cd08760">
    <property type="entry name" value="Cyt_b561_FRRS1_like"/>
    <property type="match status" value="1"/>
</dbReference>
<feature type="transmembrane region" description="Helical" evidence="2">
    <location>
        <begin position="318"/>
        <end position="339"/>
    </location>
</feature>
<evidence type="ECO:0008006" key="8">
    <source>
        <dbReference type="Google" id="ProtNLM"/>
    </source>
</evidence>
<feature type="transmembrane region" description="Helical" evidence="2">
    <location>
        <begin position="359"/>
        <end position="379"/>
    </location>
</feature>
<feature type="transmembrane region" description="Helical" evidence="2">
    <location>
        <begin position="131"/>
        <end position="151"/>
    </location>
</feature>
<evidence type="ECO:0000259" key="4">
    <source>
        <dbReference type="Pfam" id="PF10348"/>
    </source>
</evidence>
<dbReference type="EMBL" id="JAXLQG010000022">
    <property type="protein sequence ID" value="KAK5529393.1"/>
    <property type="molecule type" value="Genomic_DNA"/>
</dbReference>
<dbReference type="Pfam" id="PF10348">
    <property type="entry name" value="DUF2427"/>
    <property type="match status" value="1"/>
</dbReference>
<organism evidence="6 7">
    <name type="scientific">Vermiconidia calcicola</name>
    <dbReference type="NCBI Taxonomy" id="1690605"/>
    <lineage>
        <taxon>Eukaryota</taxon>
        <taxon>Fungi</taxon>
        <taxon>Dikarya</taxon>
        <taxon>Ascomycota</taxon>
        <taxon>Pezizomycotina</taxon>
        <taxon>Dothideomycetes</taxon>
        <taxon>Dothideomycetidae</taxon>
        <taxon>Mycosphaerellales</taxon>
        <taxon>Extremaceae</taxon>
        <taxon>Vermiconidia</taxon>
    </lineage>
</organism>
<feature type="domain" description="Protein YTP1-like C-terminal" evidence="5">
    <location>
        <begin position="285"/>
        <end position="563"/>
    </location>
</feature>
<keyword evidence="2" id="KW-1133">Transmembrane helix</keyword>
<evidence type="ECO:0000313" key="6">
    <source>
        <dbReference type="EMBL" id="KAK5529393.1"/>
    </source>
</evidence>
<gene>
    <name evidence="6" type="ORF">LTR25_009639</name>
</gene>
<dbReference type="Proteomes" id="UP001345827">
    <property type="component" value="Unassembled WGS sequence"/>
</dbReference>
<feature type="transmembrane region" description="Helical" evidence="2">
    <location>
        <begin position="283"/>
        <end position="306"/>
    </location>
</feature>
<keyword evidence="7" id="KW-1185">Reference proteome</keyword>
<protein>
    <recommendedName>
        <fullName evidence="8">Integral membrane protein</fullName>
    </recommendedName>
</protein>
<feature type="domain" description="DUF2427" evidence="4">
    <location>
        <begin position="55"/>
        <end position="149"/>
    </location>
</feature>
<proteinExistence type="predicted"/>
<feature type="chain" id="PRO_5043508118" description="Integral membrane protein" evidence="3">
    <location>
        <begin position="21"/>
        <end position="582"/>
    </location>
</feature>
<dbReference type="Pfam" id="PF10355">
    <property type="entry name" value="Ytp1"/>
    <property type="match status" value="1"/>
</dbReference>
<sequence>MHSRHTVVAALLQITWLVAGHEDDEAHKAEMAGVDMGKSVGMKNTTHDGLYSMASYATLSKHSTMILAHAVLMVIAWGFLLPIGVMFSIARSRLTPAVHSIFFVLNTLGVLFGTLYNINTPDLYENNAHHTTGWMATCIMSVQLLISLLSINPGRKKKTRLLVVEREPFLPLSMANIPQQPLSSYTDHRKRSDTEPENERLLLHSTHDASSTASRRSSEDFEKPASEDSVDNEPGTSLSHCPTFLCNRRMVGYLSTRLPSRLTTLLLKTLAVLRQIIDRTILPLGFVCLVTGGITYAGIFRGNHIFNGLAHFIKEGIFFWYGLLTLGRWMGCFAEYGWAWNARPSSTVPSAEFVESFVIFLYGSTNVFLEHLAAWGAAWSAQDLEHVSISVMFFGGGLCGMLIESKTIRKWLNTTVGSILTDGKQELELRTPPKVYNSSVNPIPALIIFLLGIMMSSHHQSSMISTAVHKQWGMLLAGFSVMRMLTYTMIYISPPTSGYPSRPPTELVSSFCLMSGGIVFMASTKDIVLWMEAEKLMAMFLFTVTSGFTAFIMAYEILVLSLKGWATRHEIERPSKSRLSGS</sequence>
<dbReference type="InterPro" id="IPR018825">
    <property type="entry name" value="DUF2427"/>
</dbReference>
<feature type="signal peptide" evidence="3">
    <location>
        <begin position="1"/>
        <end position="20"/>
    </location>
</feature>
<keyword evidence="2" id="KW-0472">Membrane</keyword>
<dbReference type="Gene3D" id="1.20.120.1770">
    <property type="match status" value="1"/>
</dbReference>
<feature type="transmembrane region" description="Helical" evidence="2">
    <location>
        <begin position="386"/>
        <end position="403"/>
    </location>
</feature>
<evidence type="ECO:0000256" key="1">
    <source>
        <dbReference type="SAM" id="MobiDB-lite"/>
    </source>
</evidence>
<dbReference type="PANTHER" id="PTHR31685:SF3">
    <property type="entry name" value="INTEGRAL MEMBRANE PROTEIN (AFU_ORTHOLOGUE AFUA_6G12730)"/>
    <property type="match status" value="1"/>
</dbReference>
<reference evidence="6 7" key="1">
    <citation type="submission" date="2023-06" db="EMBL/GenBank/DDBJ databases">
        <title>Black Yeasts Isolated from many extreme environments.</title>
        <authorList>
            <person name="Coleine C."/>
            <person name="Stajich J.E."/>
            <person name="Selbmann L."/>
        </authorList>
    </citation>
    <scope>NUCLEOTIDE SEQUENCE [LARGE SCALE GENOMIC DNA]</scope>
    <source>
        <strain evidence="6 7">CCFEE 5887</strain>
    </source>
</reference>
<evidence type="ECO:0000256" key="2">
    <source>
        <dbReference type="SAM" id="Phobius"/>
    </source>
</evidence>
<name>A0AAV9PYF3_9PEZI</name>
<feature type="region of interest" description="Disordered" evidence="1">
    <location>
        <begin position="180"/>
        <end position="236"/>
    </location>
</feature>
<evidence type="ECO:0000313" key="7">
    <source>
        <dbReference type="Proteomes" id="UP001345827"/>
    </source>
</evidence>
<feature type="transmembrane region" description="Helical" evidence="2">
    <location>
        <begin position="101"/>
        <end position="119"/>
    </location>
</feature>
<feature type="transmembrane region" description="Helical" evidence="2">
    <location>
        <begin position="474"/>
        <end position="492"/>
    </location>
</feature>
<dbReference type="AlphaFoldDB" id="A0AAV9PYF3"/>
<feature type="compositionally biased region" description="Basic and acidic residues" evidence="1">
    <location>
        <begin position="186"/>
        <end position="207"/>
    </location>
</feature>
<accession>A0AAV9PYF3</accession>
<comment type="caution">
    <text evidence="6">The sequence shown here is derived from an EMBL/GenBank/DDBJ whole genome shotgun (WGS) entry which is preliminary data.</text>
</comment>
<evidence type="ECO:0000259" key="5">
    <source>
        <dbReference type="Pfam" id="PF10355"/>
    </source>
</evidence>
<feature type="transmembrane region" description="Helical" evidence="2">
    <location>
        <begin position="536"/>
        <end position="555"/>
    </location>
</feature>
<keyword evidence="3" id="KW-0732">Signal</keyword>
<keyword evidence="2" id="KW-0812">Transmembrane</keyword>
<evidence type="ECO:0000256" key="3">
    <source>
        <dbReference type="SAM" id="SignalP"/>
    </source>
</evidence>
<feature type="compositionally biased region" description="Basic and acidic residues" evidence="1">
    <location>
        <begin position="216"/>
        <end position="226"/>
    </location>
</feature>